<evidence type="ECO:0000259" key="8">
    <source>
        <dbReference type="Pfam" id="PF07992"/>
    </source>
</evidence>
<dbReference type="GO" id="GO:0003955">
    <property type="term" value="F:NAD(P)H dehydrogenase (quinone) activity"/>
    <property type="evidence" value="ECO:0007669"/>
    <property type="project" value="TreeGrafter"/>
</dbReference>
<dbReference type="Pfam" id="PF07992">
    <property type="entry name" value="Pyr_redox_2"/>
    <property type="match status" value="1"/>
</dbReference>
<dbReference type="InterPro" id="IPR004099">
    <property type="entry name" value="Pyr_nucl-diS_OxRdtase_dimer"/>
</dbReference>
<feature type="binding site" evidence="5">
    <location>
        <position position="296"/>
    </location>
    <ligand>
        <name>NAD(+)</name>
        <dbReference type="ChEBI" id="CHEBI:57540"/>
    </ligand>
</feature>
<comment type="similarity">
    <text evidence="1">Belongs to the class-I pyridine nucleotide-disulfide oxidoreductase family.</text>
</comment>
<evidence type="ECO:0000256" key="5">
    <source>
        <dbReference type="PIRSR" id="PIRSR000350-3"/>
    </source>
</evidence>
<dbReference type="PANTHER" id="PTHR43014">
    <property type="entry name" value="MERCURIC REDUCTASE"/>
    <property type="match status" value="1"/>
</dbReference>
<keyword evidence="3 5" id="KW-0274">FAD</keyword>
<feature type="binding site" evidence="5">
    <location>
        <begin position="201"/>
        <end position="208"/>
    </location>
    <ligand>
        <name>NAD(+)</name>
        <dbReference type="ChEBI" id="CHEBI:57540"/>
    </ligand>
</feature>
<dbReference type="InterPro" id="IPR001100">
    <property type="entry name" value="Pyr_nuc-diS_OxRdtase"/>
</dbReference>
<evidence type="ECO:0000313" key="9">
    <source>
        <dbReference type="EMBL" id="ORY07266.1"/>
    </source>
</evidence>
<feature type="active site" description="Proton acceptor" evidence="4">
    <location>
        <position position="482"/>
    </location>
</feature>
<dbReference type="GO" id="GO:0050660">
    <property type="term" value="F:flavin adenine dinucleotide binding"/>
    <property type="evidence" value="ECO:0007669"/>
    <property type="project" value="TreeGrafter"/>
</dbReference>
<feature type="binding site" evidence="5">
    <location>
        <position position="337"/>
    </location>
    <ligand>
        <name>FAD</name>
        <dbReference type="ChEBI" id="CHEBI:57692"/>
    </ligand>
</feature>
<evidence type="ECO:0000256" key="2">
    <source>
        <dbReference type="ARBA" id="ARBA00022630"/>
    </source>
</evidence>
<name>A0A1Y1ZAR2_9PLEO</name>
<comment type="cofactor">
    <cofactor evidence="5">
        <name>FAD</name>
        <dbReference type="ChEBI" id="CHEBI:57692"/>
    </cofactor>
    <text evidence="5">Binds 1 FAD per subunit.</text>
</comment>
<accession>A0A1Y1ZAR2</accession>
<proteinExistence type="inferred from homology"/>
<dbReference type="Pfam" id="PF02852">
    <property type="entry name" value="Pyr_redox_dim"/>
    <property type="match status" value="1"/>
</dbReference>
<organism evidence="9 10">
    <name type="scientific">Clohesyomyces aquaticus</name>
    <dbReference type="NCBI Taxonomy" id="1231657"/>
    <lineage>
        <taxon>Eukaryota</taxon>
        <taxon>Fungi</taxon>
        <taxon>Dikarya</taxon>
        <taxon>Ascomycota</taxon>
        <taxon>Pezizomycotina</taxon>
        <taxon>Dothideomycetes</taxon>
        <taxon>Pleosporomycetidae</taxon>
        <taxon>Pleosporales</taxon>
        <taxon>Lindgomycetaceae</taxon>
        <taxon>Clohesyomyces</taxon>
    </lineage>
</organism>
<dbReference type="AlphaFoldDB" id="A0A1Y1ZAR2"/>
<evidence type="ECO:0000256" key="6">
    <source>
        <dbReference type="PIRSR" id="PIRSR000350-4"/>
    </source>
</evidence>
<dbReference type="EMBL" id="MCFA01000110">
    <property type="protein sequence ID" value="ORY07266.1"/>
    <property type="molecule type" value="Genomic_DNA"/>
</dbReference>
<dbReference type="PRINTS" id="PR00411">
    <property type="entry name" value="PNDRDTASEI"/>
</dbReference>
<sequence length="502" mass="54174">MSPQPPEHFSALIIGSGQSGTPLATHLTSLGLSVCLVERTHIAGCCVNEGCTPTKTMVASARIAYLVGRAREFGVNVSGGRGQEKVDMLKVRQRKRDIVDSFRGGSERRVEAAGVKVVKGEGRFVGKGGKGGKEVCVRLSGGDEGGELEKRITADTVYINVGCRPSRPKLPGLETLDQSRVLDSTSIQELDEVPEHLVVLGGGYIGLEFAQVFRRLGSKVSIIHRGKRLLSRSDDPEVVDCVQGLLKDEGVEMMLDVPETSFSVSEDTELPVLVTVSTTEHRTMDIRASHLLLATGRVPNTETLGLETAGIKTTPSGHIIASPTLQTNVEDVFVMGDVKGGPAFTHVSYDDFRIIRDNLTASGAVKTEGTLKTTTTRAQYIPSVVYTDPQIAHIGPKYSDLKPLVAQGRKLVSYSMPGSWIARGLETEETRGMLKAVVDEESEKIVSFTAVSAEGGELMAVVQMAMWGGLGWKELQNMVFAHPSWSEALNNLWGGEKKVVKF</sequence>
<evidence type="ECO:0000256" key="4">
    <source>
        <dbReference type="PIRSR" id="PIRSR000350-2"/>
    </source>
</evidence>
<keyword evidence="5" id="KW-0547">Nucleotide-binding</keyword>
<feature type="disulfide bond" description="Redox-active" evidence="6">
    <location>
        <begin position="46"/>
        <end position="51"/>
    </location>
</feature>
<dbReference type="PRINTS" id="PR00368">
    <property type="entry name" value="FADPNR"/>
</dbReference>
<feature type="domain" description="FAD/NAD(P)-binding" evidence="8">
    <location>
        <begin position="11"/>
        <end position="349"/>
    </location>
</feature>
<dbReference type="Gene3D" id="3.50.50.60">
    <property type="entry name" value="FAD/NAD(P)-binding domain"/>
    <property type="match status" value="2"/>
</dbReference>
<evidence type="ECO:0008006" key="11">
    <source>
        <dbReference type="Google" id="ProtNLM"/>
    </source>
</evidence>
<evidence type="ECO:0000256" key="1">
    <source>
        <dbReference type="ARBA" id="ARBA00007532"/>
    </source>
</evidence>
<dbReference type="STRING" id="1231657.A0A1Y1ZAR2"/>
<keyword evidence="2" id="KW-0285">Flavoprotein</keyword>
<dbReference type="PIRSF" id="PIRSF000350">
    <property type="entry name" value="Mercury_reductase_MerA"/>
    <property type="match status" value="1"/>
</dbReference>
<evidence type="ECO:0000256" key="3">
    <source>
        <dbReference type="ARBA" id="ARBA00022827"/>
    </source>
</evidence>
<dbReference type="OrthoDB" id="361797at2759"/>
<dbReference type="Gene3D" id="3.30.390.30">
    <property type="match status" value="1"/>
</dbReference>
<comment type="caution">
    <text evidence="9">The sequence shown here is derived from an EMBL/GenBank/DDBJ whole genome shotgun (WGS) entry which is preliminary data.</text>
</comment>
<dbReference type="SUPFAM" id="SSF51905">
    <property type="entry name" value="FAD/NAD(P)-binding domain"/>
    <property type="match status" value="1"/>
</dbReference>
<keyword evidence="10" id="KW-1185">Reference proteome</keyword>
<dbReference type="InterPro" id="IPR023753">
    <property type="entry name" value="FAD/NAD-binding_dom"/>
</dbReference>
<dbReference type="InterPro" id="IPR016156">
    <property type="entry name" value="FAD/NAD-linked_Rdtase_dimer_sf"/>
</dbReference>
<reference evidence="9 10" key="1">
    <citation type="submission" date="2016-07" db="EMBL/GenBank/DDBJ databases">
        <title>Pervasive Adenine N6-methylation of Active Genes in Fungi.</title>
        <authorList>
            <consortium name="DOE Joint Genome Institute"/>
            <person name="Mondo S.J."/>
            <person name="Dannebaum R.O."/>
            <person name="Kuo R.C."/>
            <person name="Labutti K."/>
            <person name="Haridas S."/>
            <person name="Kuo A."/>
            <person name="Salamov A."/>
            <person name="Ahrendt S.R."/>
            <person name="Lipzen A."/>
            <person name="Sullivan W."/>
            <person name="Andreopoulos W.B."/>
            <person name="Clum A."/>
            <person name="Lindquist E."/>
            <person name="Daum C."/>
            <person name="Ramamoorthy G.K."/>
            <person name="Gryganskyi A."/>
            <person name="Culley D."/>
            <person name="Magnuson J.K."/>
            <person name="James T.Y."/>
            <person name="O'Malley M.A."/>
            <person name="Stajich J.E."/>
            <person name="Spatafora J.W."/>
            <person name="Visel A."/>
            <person name="Grigoriev I.V."/>
        </authorList>
    </citation>
    <scope>NUCLEOTIDE SEQUENCE [LARGE SCALE GENOMIC DNA]</scope>
    <source>
        <strain evidence="9 10">CBS 115471</strain>
    </source>
</reference>
<dbReference type="InterPro" id="IPR036188">
    <property type="entry name" value="FAD/NAD-bd_sf"/>
</dbReference>
<keyword evidence="5" id="KW-0520">NAD</keyword>
<dbReference type="PANTHER" id="PTHR43014:SF2">
    <property type="entry name" value="MERCURIC REDUCTASE"/>
    <property type="match status" value="1"/>
</dbReference>
<feature type="binding site" evidence="5">
    <location>
        <position position="122"/>
    </location>
    <ligand>
        <name>FAD</name>
        <dbReference type="ChEBI" id="CHEBI:57692"/>
    </ligand>
</feature>
<protein>
    <recommendedName>
        <fullName evidence="11">Mercuric reductase</fullName>
    </recommendedName>
</protein>
<evidence type="ECO:0000313" key="10">
    <source>
        <dbReference type="Proteomes" id="UP000193144"/>
    </source>
</evidence>
<dbReference type="SUPFAM" id="SSF55424">
    <property type="entry name" value="FAD/NAD-linked reductases, dimerisation (C-terminal) domain"/>
    <property type="match status" value="1"/>
</dbReference>
<evidence type="ECO:0000259" key="7">
    <source>
        <dbReference type="Pfam" id="PF02852"/>
    </source>
</evidence>
<dbReference type="Proteomes" id="UP000193144">
    <property type="component" value="Unassembled WGS sequence"/>
</dbReference>
<gene>
    <name evidence="9" type="ORF">BCR34DRAFT_489556</name>
</gene>
<feature type="binding site" evidence="5">
    <location>
        <position position="55"/>
    </location>
    <ligand>
        <name>FAD</name>
        <dbReference type="ChEBI" id="CHEBI:57692"/>
    </ligand>
</feature>
<feature type="domain" description="Pyridine nucleotide-disulphide oxidoreductase dimerisation" evidence="7">
    <location>
        <begin position="381"/>
        <end position="491"/>
    </location>
</feature>